<evidence type="ECO:0000313" key="5">
    <source>
        <dbReference type="Proteomes" id="UP000069241"/>
    </source>
</evidence>
<feature type="domain" description="DUF2786" evidence="2">
    <location>
        <begin position="7"/>
        <end position="45"/>
    </location>
</feature>
<feature type="compositionally biased region" description="Basic and acidic residues" evidence="1">
    <location>
        <begin position="212"/>
        <end position="227"/>
    </location>
</feature>
<organism evidence="4 5">
    <name type="scientific">Desulfovibrio fairfieldensis</name>
    <dbReference type="NCBI Taxonomy" id="44742"/>
    <lineage>
        <taxon>Bacteria</taxon>
        <taxon>Pseudomonadati</taxon>
        <taxon>Thermodesulfobacteriota</taxon>
        <taxon>Desulfovibrionia</taxon>
        <taxon>Desulfovibrionales</taxon>
        <taxon>Desulfovibrionaceae</taxon>
        <taxon>Desulfovibrio</taxon>
    </lineage>
</organism>
<dbReference type="Pfam" id="PF23771">
    <property type="entry name" value="DUF7168"/>
    <property type="match status" value="1"/>
</dbReference>
<sequence length="240" mass="27456">MTEKQHKIIDKVKKLLRLAASSSFESEAKAAAVRAQELLREYRLEISDVDDLREDDNCDESETFVLCTEYIPTHIKLLVQAIECGFFVKAIYAWRPVNKKGSLRYRRSVRFVGVVPDCHIARQLFEFLWDFSQRKAREQGVIGAKRSAFLQGFALAVEERLEHQARCNRQQETSQETALVLSRRGAVDTYFKRKYPNIGTSRNGTISGDLTGMREGDREGEKVSLDRPVEYHPQNLALGA</sequence>
<dbReference type="Pfam" id="PF10979">
    <property type="entry name" value="DUF2786"/>
    <property type="match status" value="1"/>
</dbReference>
<dbReference type="STRING" id="44742.AXF13_09170"/>
<evidence type="ECO:0000313" key="4">
    <source>
        <dbReference type="EMBL" id="AMD90277.1"/>
    </source>
</evidence>
<reference evidence="5" key="1">
    <citation type="submission" date="2016-02" db="EMBL/GenBank/DDBJ databases">
        <authorList>
            <person name="Holder M.E."/>
            <person name="Ajami N.J."/>
            <person name="Petrosino J.F."/>
        </authorList>
    </citation>
    <scope>NUCLEOTIDE SEQUENCE [LARGE SCALE GENOMIC DNA]</scope>
    <source>
        <strain evidence="5">CCUG 45958</strain>
    </source>
</reference>
<gene>
    <name evidence="4" type="ORF">AXF13_09170</name>
</gene>
<evidence type="ECO:0000256" key="1">
    <source>
        <dbReference type="SAM" id="MobiDB-lite"/>
    </source>
</evidence>
<proteinExistence type="predicted"/>
<dbReference type="KEGG" id="dfi:AXF13_09170"/>
<protein>
    <submittedName>
        <fullName evidence="4">Uncharacterized protein</fullName>
    </submittedName>
</protein>
<evidence type="ECO:0000259" key="3">
    <source>
        <dbReference type="Pfam" id="PF23771"/>
    </source>
</evidence>
<dbReference type="AlphaFoldDB" id="A0A0X8JK74"/>
<evidence type="ECO:0000259" key="2">
    <source>
        <dbReference type="Pfam" id="PF10979"/>
    </source>
</evidence>
<keyword evidence="5" id="KW-1185">Reference proteome</keyword>
<name>A0A0X8JK74_9BACT</name>
<dbReference type="RefSeq" id="WP_062252779.1">
    <property type="nucleotide sequence ID" value="NZ_CP014229.1"/>
</dbReference>
<dbReference type="InterPro" id="IPR024498">
    <property type="entry name" value="DUF2786"/>
</dbReference>
<feature type="domain" description="DUF7168" evidence="3">
    <location>
        <begin position="67"/>
        <end position="177"/>
    </location>
</feature>
<dbReference type="EMBL" id="CP014229">
    <property type="protein sequence ID" value="AMD90277.1"/>
    <property type="molecule type" value="Genomic_DNA"/>
</dbReference>
<dbReference type="InterPro" id="IPR055592">
    <property type="entry name" value="DUF7168"/>
</dbReference>
<dbReference type="Proteomes" id="UP000069241">
    <property type="component" value="Chromosome"/>
</dbReference>
<accession>A0A0X8JK74</accession>
<feature type="region of interest" description="Disordered" evidence="1">
    <location>
        <begin position="202"/>
        <end position="227"/>
    </location>
</feature>